<dbReference type="EMBL" id="JAQGDS010000003">
    <property type="protein sequence ID" value="KAJ6262661.1"/>
    <property type="molecule type" value="Genomic_DNA"/>
</dbReference>
<keyword evidence="3" id="KW-1185">Reference proteome</keyword>
<accession>A0AAD6NKD6</accession>
<comment type="caution">
    <text evidence="2">The sequence shown here is derived from an EMBL/GenBank/DDBJ whole genome shotgun (WGS) entry which is preliminary data.</text>
</comment>
<evidence type="ECO:0000313" key="3">
    <source>
        <dbReference type="Proteomes" id="UP001221413"/>
    </source>
</evidence>
<evidence type="ECO:0000256" key="1">
    <source>
        <dbReference type="SAM" id="MobiDB-lite"/>
    </source>
</evidence>
<evidence type="ECO:0000313" key="2">
    <source>
        <dbReference type="EMBL" id="KAJ6262661.1"/>
    </source>
</evidence>
<name>A0AAD6NKD6_DREDA</name>
<organism evidence="2 3">
    <name type="scientific">Drechslerella dactyloides</name>
    <name type="common">Nematode-trapping fungus</name>
    <name type="synonym">Arthrobotrys dactyloides</name>
    <dbReference type="NCBI Taxonomy" id="74499"/>
    <lineage>
        <taxon>Eukaryota</taxon>
        <taxon>Fungi</taxon>
        <taxon>Dikarya</taxon>
        <taxon>Ascomycota</taxon>
        <taxon>Pezizomycotina</taxon>
        <taxon>Orbiliomycetes</taxon>
        <taxon>Orbiliales</taxon>
        <taxon>Orbiliaceae</taxon>
        <taxon>Drechslerella</taxon>
    </lineage>
</organism>
<reference evidence="2" key="1">
    <citation type="submission" date="2023-01" db="EMBL/GenBank/DDBJ databases">
        <title>The chitinases involved in constricting ring structure development in the nematode-trapping fungus Drechslerella dactyloides.</title>
        <authorList>
            <person name="Wang R."/>
            <person name="Zhang L."/>
            <person name="Tang P."/>
            <person name="Li S."/>
            <person name="Liang L."/>
        </authorList>
    </citation>
    <scope>NUCLEOTIDE SEQUENCE</scope>
    <source>
        <strain evidence="2">YMF1.00031</strain>
    </source>
</reference>
<sequence>MDSRSSLPTPSASPTSQVPPSRTTQLLFDLLFKLTLDASVRPTFPDPLNDRFRGILYPAVCHRITYHAGPLSRLDSRRIFEAAQTATDLVGYLYPFHAFDLQVDLCTKIVLFGLLLPRNNDIVGLPELKNILIDSSPTRIAEVGELVTELELRKDVGDSMLGVFGLWPLFLIVPVARTGSERTNDGRYYGLISTATTRITIEDRVIRSIINSGVSRSTTGHSDPKRTADFLKECDISKLLASWTFPVYQFDEERYGPVYFPMLDKLVDFTEAITTIATGICNDSGWRLVLDSNAPLSLQSAIQKAASCYKTVEETFRRHPRLWKFAEAYMKGYVCATVCTGDGFKHLFDGEWKSSLEAEWKSRREMATACDEGLSATGGKQCSQQASAEEMEVEDSTSWIKSTVEEYNDWEFLR</sequence>
<dbReference type="AlphaFoldDB" id="A0AAD6NKD6"/>
<feature type="compositionally biased region" description="Low complexity" evidence="1">
    <location>
        <begin position="1"/>
        <end position="16"/>
    </location>
</feature>
<proteinExistence type="predicted"/>
<dbReference type="Proteomes" id="UP001221413">
    <property type="component" value="Unassembled WGS sequence"/>
</dbReference>
<gene>
    <name evidence="2" type="ORF">Dda_3473</name>
</gene>
<feature type="region of interest" description="Disordered" evidence="1">
    <location>
        <begin position="1"/>
        <end position="21"/>
    </location>
</feature>
<protein>
    <submittedName>
        <fullName evidence="2">Uncharacterized protein</fullName>
    </submittedName>
</protein>